<sequence length="408" mass="46248">MTDVDPYVRYSQDVSEVPEGVLAVPLLSTLCPVAWITGSDLYIEEVDATFLRALPGLQRAFAELYPDAPFAGSPTIHYKDGVDNESRDDVPGDGEAGVLFTGGVDSTTTYLQHREKRPHLISVRKESETRANTWKLRRPMIEAFAEENDLRSHFVETNLKLLFDKFMLNLYYRHLLNDSWDRTMYFGLGYPGFTAPITYLEGITELHQSVDYLPHDRFPNSARPRLVENLRWADTVVESGSVGLTRQDKIERIGDYFAGKDTAWRISSCDEGGESSLCCNECGTCLHTIIGFIVAGYDPADYGFDVDEGTFDRVKAHLNEQEFHADSVKARFWLELQDRADPDRVDHSPAAVEFVEWFADAPIAPSIDRPLPPHEPNYEASLKRRLCITLPYPLDAAIIDRYFEDPSY</sequence>
<keyword evidence="2" id="KW-1185">Reference proteome</keyword>
<evidence type="ECO:0008006" key="3">
    <source>
        <dbReference type="Google" id="ProtNLM"/>
    </source>
</evidence>
<accession>A0ABD5V6J3</accession>
<dbReference type="EMBL" id="JBHSXQ010000003">
    <property type="protein sequence ID" value="MFC6905724.1"/>
    <property type="molecule type" value="Genomic_DNA"/>
</dbReference>
<evidence type="ECO:0000313" key="1">
    <source>
        <dbReference type="EMBL" id="MFC6905724.1"/>
    </source>
</evidence>
<comment type="caution">
    <text evidence="1">The sequence shown here is derived from an EMBL/GenBank/DDBJ whole genome shotgun (WGS) entry which is preliminary data.</text>
</comment>
<dbReference type="Proteomes" id="UP001596312">
    <property type="component" value="Unassembled WGS sequence"/>
</dbReference>
<proteinExistence type="predicted"/>
<dbReference type="RefSeq" id="WP_340604251.1">
    <property type="nucleotide sequence ID" value="NZ_JBBMXV010000003.1"/>
</dbReference>
<dbReference type="AlphaFoldDB" id="A0ABD5V6J3"/>
<evidence type="ECO:0000313" key="2">
    <source>
        <dbReference type="Proteomes" id="UP001596312"/>
    </source>
</evidence>
<reference evidence="1 2" key="1">
    <citation type="journal article" date="2019" name="Int. J. Syst. Evol. Microbiol.">
        <title>The Global Catalogue of Microorganisms (GCM) 10K type strain sequencing project: providing services to taxonomists for standard genome sequencing and annotation.</title>
        <authorList>
            <consortium name="The Broad Institute Genomics Platform"/>
            <consortium name="The Broad Institute Genome Sequencing Center for Infectious Disease"/>
            <person name="Wu L."/>
            <person name="Ma J."/>
        </authorList>
    </citation>
    <scope>NUCLEOTIDE SEQUENCE [LARGE SCALE GENOMIC DNA]</scope>
    <source>
        <strain evidence="1 2">CGMCC 1.3240</strain>
    </source>
</reference>
<name>A0ABD5V6J3_9EURY</name>
<organism evidence="1 2">
    <name type="scientific">Halalkalicoccus tibetensis</name>
    <dbReference type="NCBI Taxonomy" id="175632"/>
    <lineage>
        <taxon>Archaea</taxon>
        <taxon>Methanobacteriati</taxon>
        <taxon>Methanobacteriota</taxon>
        <taxon>Stenosarchaea group</taxon>
        <taxon>Halobacteria</taxon>
        <taxon>Halobacteriales</taxon>
        <taxon>Halococcaceae</taxon>
        <taxon>Halalkalicoccus</taxon>
    </lineage>
</organism>
<protein>
    <recommendedName>
        <fullName evidence="3">7-cyano-7-deazaguanine synthase (Queuosine biosynthesis)</fullName>
    </recommendedName>
</protein>
<gene>
    <name evidence="1" type="ORF">ACFQGH_11015</name>
</gene>